<dbReference type="CDD" id="cd07826">
    <property type="entry name" value="SRPBCC_CalC_Aha1-like_9"/>
    <property type="match status" value="1"/>
</dbReference>
<evidence type="ECO:0000256" key="1">
    <source>
        <dbReference type="ARBA" id="ARBA00006817"/>
    </source>
</evidence>
<evidence type="ECO:0000313" key="4">
    <source>
        <dbReference type="Proteomes" id="UP000704762"/>
    </source>
</evidence>
<dbReference type="Gene3D" id="3.30.530.20">
    <property type="match status" value="1"/>
</dbReference>
<proteinExistence type="inferred from homology"/>
<comment type="similarity">
    <text evidence="1">Belongs to the AHA1 family.</text>
</comment>
<keyword evidence="4" id="KW-1185">Reference proteome</keyword>
<gene>
    <name evidence="3" type="ORF">JOE57_001779</name>
</gene>
<dbReference type="SUPFAM" id="SSF55961">
    <property type="entry name" value="Bet v1-like"/>
    <property type="match status" value="1"/>
</dbReference>
<comment type="caution">
    <text evidence="3">The sequence shown here is derived from an EMBL/GenBank/DDBJ whole genome shotgun (WGS) entry which is preliminary data.</text>
</comment>
<evidence type="ECO:0000313" key="3">
    <source>
        <dbReference type="EMBL" id="MBM7798858.1"/>
    </source>
</evidence>
<organism evidence="3 4">
    <name type="scientific">Microlunatus panaciterrae</name>
    <dbReference type="NCBI Taxonomy" id="400768"/>
    <lineage>
        <taxon>Bacteria</taxon>
        <taxon>Bacillati</taxon>
        <taxon>Actinomycetota</taxon>
        <taxon>Actinomycetes</taxon>
        <taxon>Propionibacteriales</taxon>
        <taxon>Propionibacteriaceae</taxon>
        <taxon>Microlunatus</taxon>
    </lineage>
</organism>
<dbReference type="InterPro" id="IPR023393">
    <property type="entry name" value="START-like_dom_sf"/>
</dbReference>
<dbReference type="RefSeq" id="WP_204917354.1">
    <property type="nucleotide sequence ID" value="NZ_BAAAQP010000002.1"/>
</dbReference>
<dbReference type="Pfam" id="PF08327">
    <property type="entry name" value="AHSA1"/>
    <property type="match status" value="1"/>
</dbReference>
<dbReference type="Proteomes" id="UP000704762">
    <property type="component" value="Unassembled WGS sequence"/>
</dbReference>
<feature type="domain" description="Activator of Hsp90 ATPase homologue 1/2-like C-terminal" evidence="2">
    <location>
        <begin position="23"/>
        <end position="155"/>
    </location>
</feature>
<protein>
    <submittedName>
        <fullName evidence="3">Uncharacterized protein YndB with AHSA1/START domain</fullName>
    </submittedName>
</protein>
<dbReference type="EMBL" id="JAFBCF010000001">
    <property type="protein sequence ID" value="MBM7798858.1"/>
    <property type="molecule type" value="Genomic_DNA"/>
</dbReference>
<name>A0ABS2RJL0_9ACTN</name>
<reference evidence="3 4" key="1">
    <citation type="submission" date="2021-01" db="EMBL/GenBank/DDBJ databases">
        <title>Sequencing the genomes of 1000 actinobacteria strains.</title>
        <authorList>
            <person name="Klenk H.-P."/>
        </authorList>
    </citation>
    <scope>NUCLEOTIDE SEQUENCE [LARGE SCALE GENOMIC DNA]</scope>
    <source>
        <strain evidence="3 4">DSM 18662</strain>
    </source>
</reference>
<dbReference type="InterPro" id="IPR013538">
    <property type="entry name" value="ASHA1/2-like_C"/>
</dbReference>
<evidence type="ECO:0000259" key="2">
    <source>
        <dbReference type="Pfam" id="PF08327"/>
    </source>
</evidence>
<accession>A0ABS2RJL0</accession>
<sequence length="163" mass="18022">MNHPRATVTLPNDTQIQITRTFDAPPELVFKAWTTPEYVRRWWGSAEAPLVVCDIDLSVGGSWRYVSRDASGTELGWHGTCLELDPPLRMVSTEVFEGFPDAEAVNTLVLSADGDRTLMTVTVQHSSRENRDGHLNSGMEAGMQVVLERLDDVLEGLKIVSAP</sequence>